<evidence type="ECO:0000313" key="2">
    <source>
        <dbReference type="Proteomes" id="UP001049518"/>
    </source>
</evidence>
<sequence>MPTPTPPGRPPEGPGIRMSAVVMTHPARLAAAERLVAAYPGLGLRIVCDPSPGTPGGTLRTSRLAWSDVAPGATHHLVVQDDSILHPDFPALLAPAVAAMPEHALSFFTEWGSRTSNALRLAALAGAGWAEVVDTYMPAQVLVLPAGAAVRFDAHAAASGHTEDDMALLPFLRSEGLRALVSVPNLVEHAESPSLAGNDEPHGIRRAACYPPGPVDALGAAVLGGLTCVPYFSWFSGHARYQERDDTGSDLWKAGPARELLRDRGMGDRRIASFLARARAQRAESAFLTRHLAEEQVSALATTACALGAVAAGLAPGGLCLDSPAATGSLATLAPGGLRRCLSREALAEVARRLAPLVAEWTRIGAEEADAR</sequence>
<proteinExistence type="predicted"/>
<accession>A0ABX8QZT4</accession>
<keyword evidence="2" id="KW-1185">Reference proteome</keyword>
<protein>
    <recommendedName>
        <fullName evidence="3">Glycosyltransferase</fullName>
    </recommendedName>
</protein>
<dbReference type="Proteomes" id="UP001049518">
    <property type="component" value="Chromosome"/>
</dbReference>
<organism evidence="1 2">
    <name type="scientific">Actinomadura graeca</name>
    <dbReference type="NCBI Taxonomy" id="2750812"/>
    <lineage>
        <taxon>Bacteria</taxon>
        <taxon>Bacillati</taxon>
        <taxon>Actinomycetota</taxon>
        <taxon>Actinomycetes</taxon>
        <taxon>Streptosporangiales</taxon>
        <taxon>Thermomonosporaceae</taxon>
        <taxon>Actinomadura</taxon>
    </lineage>
</organism>
<dbReference type="EMBL" id="CP059572">
    <property type="protein sequence ID" value="QXJ22298.1"/>
    <property type="molecule type" value="Genomic_DNA"/>
</dbReference>
<reference evidence="1" key="1">
    <citation type="submission" date="2020-07" db="EMBL/GenBank/DDBJ databases">
        <authorList>
            <person name="Tarantini F.S."/>
            <person name="Hong K.W."/>
            <person name="Chan K.G."/>
        </authorList>
    </citation>
    <scope>NUCLEOTIDE SEQUENCE</scope>
    <source>
        <strain evidence="1">32-07</strain>
    </source>
</reference>
<gene>
    <name evidence="1" type="ORF">AGRA3207_003280</name>
</gene>
<dbReference type="RefSeq" id="WP_231335519.1">
    <property type="nucleotide sequence ID" value="NZ_CP059572.1"/>
</dbReference>
<evidence type="ECO:0008006" key="3">
    <source>
        <dbReference type="Google" id="ProtNLM"/>
    </source>
</evidence>
<name>A0ABX8QZT4_9ACTN</name>
<evidence type="ECO:0000313" key="1">
    <source>
        <dbReference type="EMBL" id="QXJ22298.1"/>
    </source>
</evidence>